<evidence type="ECO:0000313" key="4">
    <source>
        <dbReference type="Proteomes" id="UP000692954"/>
    </source>
</evidence>
<sequence length="145" mass="16915">MKQVIIAILFFCLCINAQMERHTLQGALSLLEKAQDDTSVYDQKEPRLYIWVCLLRDGLIKLFQPITENKLASHYPIFGSIPAVIFMAGFMPMIILVVFSYAMFKFITYEPKNMEFKYAKLPIKEIQKTQNNQLQYPPFSVFSFI</sequence>
<evidence type="ECO:0000256" key="2">
    <source>
        <dbReference type="SAM" id="SignalP"/>
    </source>
</evidence>
<dbReference type="Proteomes" id="UP000692954">
    <property type="component" value="Unassembled WGS sequence"/>
</dbReference>
<feature type="chain" id="PRO_5035724701" evidence="2">
    <location>
        <begin position="20"/>
        <end position="145"/>
    </location>
</feature>
<protein>
    <submittedName>
        <fullName evidence="3">Uncharacterized protein</fullName>
    </submittedName>
</protein>
<dbReference type="EMBL" id="CAJJDN010000087">
    <property type="protein sequence ID" value="CAD8106567.1"/>
    <property type="molecule type" value="Genomic_DNA"/>
</dbReference>
<name>A0A8S1PTC2_9CILI</name>
<gene>
    <name evidence="3" type="ORF">PSON_ATCC_30995.1.T0870047</name>
</gene>
<evidence type="ECO:0000313" key="3">
    <source>
        <dbReference type="EMBL" id="CAD8106567.1"/>
    </source>
</evidence>
<dbReference type="AlphaFoldDB" id="A0A8S1PTC2"/>
<keyword evidence="2" id="KW-0732">Signal</keyword>
<comment type="caution">
    <text evidence="3">The sequence shown here is derived from an EMBL/GenBank/DDBJ whole genome shotgun (WGS) entry which is preliminary data.</text>
</comment>
<evidence type="ECO:0000256" key="1">
    <source>
        <dbReference type="SAM" id="Phobius"/>
    </source>
</evidence>
<organism evidence="3 4">
    <name type="scientific">Paramecium sonneborni</name>
    <dbReference type="NCBI Taxonomy" id="65129"/>
    <lineage>
        <taxon>Eukaryota</taxon>
        <taxon>Sar</taxon>
        <taxon>Alveolata</taxon>
        <taxon>Ciliophora</taxon>
        <taxon>Intramacronucleata</taxon>
        <taxon>Oligohymenophorea</taxon>
        <taxon>Peniculida</taxon>
        <taxon>Parameciidae</taxon>
        <taxon>Paramecium</taxon>
    </lineage>
</organism>
<accession>A0A8S1PTC2</accession>
<keyword evidence="1" id="KW-0472">Membrane</keyword>
<keyword evidence="4" id="KW-1185">Reference proteome</keyword>
<keyword evidence="1" id="KW-1133">Transmembrane helix</keyword>
<keyword evidence="1" id="KW-0812">Transmembrane</keyword>
<dbReference type="OrthoDB" id="288367at2759"/>
<proteinExistence type="predicted"/>
<reference evidence="3" key="1">
    <citation type="submission" date="2021-01" db="EMBL/GenBank/DDBJ databases">
        <authorList>
            <consortium name="Genoscope - CEA"/>
            <person name="William W."/>
        </authorList>
    </citation>
    <scope>NUCLEOTIDE SEQUENCE</scope>
</reference>
<feature type="transmembrane region" description="Helical" evidence="1">
    <location>
        <begin position="77"/>
        <end position="104"/>
    </location>
</feature>
<feature type="signal peptide" evidence="2">
    <location>
        <begin position="1"/>
        <end position="19"/>
    </location>
</feature>